<feature type="non-terminal residue" evidence="1">
    <location>
        <position position="410"/>
    </location>
</feature>
<dbReference type="AlphaFoldDB" id="A0A813BYU1"/>
<evidence type="ECO:0000313" key="2">
    <source>
        <dbReference type="Proteomes" id="UP000601435"/>
    </source>
</evidence>
<reference evidence="1" key="1">
    <citation type="submission" date="2021-02" db="EMBL/GenBank/DDBJ databases">
        <authorList>
            <person name="Dougan E. K."/>
            <person name="Rhodes N."/>
            <person name="Thang M."/>
            <person name="Chan C."/>
        </authorList>
    </citation>
    <scope>NUCLEOTIDE SEQUENCE</scope>
</reference>
<feature type="non-terminal residue" evidence="1">
    <location>
        <position position="1"/>
    </location>
</feature>
<accession>A0A813BYU1</accession>
<evidence type="ECO:0000313" key="1">
    <source>
        <dbReference type="EMBL" id="CAE7925908.1"/>
    </source>
</evidence>
<gene>
    <name evidence="1" type="ORF">SNEC2469_LOCUS32060</name>
</gene>
<comment type="caution">
    <text evidence="1">The sequence shown here is derived from an EMBL/GenBank/DDBJ whole genome shotgun (WGS) entry which is preliminary data.</text>
</comment>
<name>A0A813BYU1_9DINO</name>
<protein>
    <submittedName>
        <fullName evidence="1">Uncharacterized protein</fullName>
    </submittedName>
</protein>
<organism evidence="1 2">
    <name type="scientific">Symbiodinium necroappetens</name>
    <dbReference type="NCBI Taxonomy" id="1628268"/>
    <lineage>
        <taxon>Eukaryota</taxon>
        <taxon>Sar</taxon>
        <taxon>Alveolata</taxon>
        <taxon>Dinophyceae</taxon>
        <taxon>Suessiales</taxon>
        <taxon>Symbiodiniaceae</taxon>
        <taxon>Symbiodinium</taxon>
    </lineage>
</organism>
<dbReference type="Proteomes" id="UP000601435">
    <property type="component" value="Unassembled WGS sequence"/>
</dbReference>
<proteinExistence type="predicted"/>
<dbReference type="EMBL" id="CAJNJA010079724">
    <property type="protein sequence ID" value="CAE7925908.1"/>
    <property type="molecule type" value="Genomic_DNA"/>
</dbReference>
<dbReference type="OrthoDB" id="432273at2759"/>
<keyword evidence="2" id="KW-1185">Reference proteome</keyword>
<sequence>VLSFFSQAVYGVTTDGSLKTALKASSEPKELLASSPFKEMLEEILALIAPPPHGGPAAMEIVACTDTDSVAVDGLTLATLAVPAEVMKKHEGSLTTWLTTLHEHQSTFVRLISQGDGGVGQIAALLEGSVVKHLDSDQRLLIFYDSKCAGEASTQAHVRLPSFNQERFKTMMQAVFTARKDPENHGPCGSDIVMIMDGGRQIDSKITSNLVKADGHPWPSRHRQLFTVCYDEKTYEMRRERSRGFVQLTEGVHCYSSEPMVLEKRQRLHFWGSNMAEIINPVPLPDWKELWLLDRPTKLKLYTANGRHLSSGPNPDPDFVPPKFDNAREPVAWHSNHVKLYEELLVSFQCKAVVDLTACDEQFALACVHMKVPYLGVCWGDRHKELLDKQLGQRMWSEYRTEGSALFRAD</sequence>